<reference evidence="2" key="1">
    <citation type="journal article" date="2021" name="Proc. Natl. Acad. Sci. U.S.A.">
        <title>A Catalog of Tens of Thousands of Viruses from Human Metagenomes Reveals Hidden Associations with Chronic Diseases.</title>
        <authorList>
            <person name="Tisza M.J."/>
            <person name="Buck C.B."/>
        </authorList>
    </citation>
    <scope>NUCLEOTIDE SEQUENCE</scope>
    <source>
        <strain evidence="2">CtCuC1</strain>
    </source>
</reference>
<feature type="region of interest" description="Disordered" evidence="1">
    <location>
        <begin position="391"/>
        <end position="426"/>
    </location>
</feature>
<protein>
    <recommendedName>
        <fullName evidence="3">DUF2213 domain-containing protein</fullName>
    </recommendedName>
</protein>
<organism evidence="2">
    <name type="scientific">Myoviridae sp. ctCuC1</name>
    <dbReference type="NCBI Taxonomy" id="2825055"/>
    <lineage>
        <taxon>Viruses</taxon>
        <taxon>Duplodnaviria</taxon>
        <taxon>Heunggongvirae</taxon>
        <taxon>Uroviricota</taxon>
        <taxon>Caudoviricetes</taxon>
    </lineage>
</organism>
<evidence type="ECO:0000256" key="1">
    <source>
        <dbReference type="SAM" id="MobiDB-lite"/>
    </source>
</evidence>
<feature type="region of interest" description="Disordered" evidence="1">
    <location>
        <begin position="252"/>
        <end position="337"/>
    </location>
</feature>
<dbReference type="Pfam" id="PF09979">
    <property type="entry name" value="DUF2213"/>
    <property type="match status" value="1"/>
</dbReference>
<evidence type="ECO:0008006" key="3">
    <source>
        <dbReference type="Google" id="ProtNLM"/>
    </source>
</evidence>
<proteinExistence type="predicted"/>
<dbReference type="EMBL" id="BK015968">
    <property type="protein sequence ID" value="DAF87781.1"/>
    <property type="molecule type" value="Genomic_DNA"/>
</dbReference>
<sequence length="426" mass="47473">MRAYFGSRISDHMIRTPEGYLVCKDVPIARTGIQNYRGMEFGGTDPNKIYNIERPEAEVFSKAALASFEGKPVVDEHPTEDVKPGNVLQYLKGTCRNVHRGEGALSDCIVADLIIYDDDLIRKIEDGKRDVSCGYDCLWDPKDRDTYVQREIRGNHVAVVNRGRAGHRVSIRDSKGGMKRMSTKKNSLWGRVLAAFAKDEDTTPEDLEAASKLNPKVQDEDPEPPKDPEPQRTPAYDALDARLRRIEDALDALAAEPEPEDGYEKPRSAEDDGEDYPDNPDDEPTALDALEGELTGERNPEGAEDDGEEDVPAEAINAAHGEETEDDAGCIDPGDKYDDAQAARDAALDIIDGLKPVIAKLPYRQRQRAADSMAALLRSNLPDRQYAGLMRAQQNGHSARDSDPIMDDEEYGRMIRDKYNPHYKKD</sequence>
<feature type="compositionally biased region" description="Basic and acidic residues" evidence="1">
    <location>
        <begin position="411"/>
        <end position="420"/>
    </location>
</feature>
<feature type="compositionally biased region" description="Acidic residues" evidence="1">
    <location>
        <begin position="302"/>
        <end position="312"/>
    </location>
</feature>
<feature type="compositionally biased region" description="Acidic residues" evidence="1">
    <location>
        <begin position="271"/>
        <end position="285"/>
    </location>
</feature>
<feature type="compositionally biased region" description="Basic and acidic residues" evidence="1">
    <location>
        <begin position="217"/>
        <end position="230"/>
    </location>
</feature>
<evidence type="ECO:0000313" key="2">
    <source>
        <dbReference type="EMBL" id="DAF87781.1"/>
    </source>
</evidence>
<feature type="region of interest" description="Disordered" evidence="1">
    <location>
        <begin position="200"/>
        <end position="235"/>
    </location>
</feature>
<dbReference type="InterPro" id="IPR016913">
    <property type="entry name" value="UCP029215"/>
</dbReference>
<accession>A0A8S5TZZ7</accession>
<name>A0A8S5TZZ7_9CAUD</name>